<dbReference type="PIRSF" id="PIRSF037434">
    <property type="entry name" value="STHK_ChrS"/>
    <property type="match status" value="1"/>
</dbReference>
<dbReference type="InterPro" id="IPR005467">
    <property type="entry name" value="His_kinase_dom"/>
</dbReference>
<dbReference type="CDD" id="cd16917">
    <property type="entry name" value="HATPase_UhpB-NarQ-NarX-like"/>
    <property type="match status" value="1"/>
</dbReference>
<evidence type="ECO:0000256" key="3">
    <source>
        <dbReference type="ARBA" id="ARBA00023012"/>
    </source>
</evidence>
<gene>
    <name evidence="6" type="ORF">ACFQE5_03090</name>
</gene>
<dbReference type="Proteomes" id="UP001596302">
    <property type="component" value="Unassembled WGS sequence"/>
</dbReference>
<evidence type="ECO:0000313" key="6">
    <source>
        <dbReference type="EMBL" id="MFC5993194.1"/>
    </source>
</evidence>
<keyword evidence="4" id="KW-0472">Membrane</keyword>
<dbReference type="InterPro" id="IPR050482">
    <property type="entry name" value="Sensor_HK_TwoCompSys"/>
</dbReference>
<sequence>MAEQHVEDRLDVIERRAAILIERGAPFFGLVLGLILTIGVLTFEGSRFWTVTGALVAVTLAWTLLLAVLPPVRADEPWFGAVYLVGLLALTAALTWLSPFFAFLVLALYVHAFRFLRGHWRFAAVAAAAAVAAYAQMGGRFAEPSPGWWAGLLALVAGNMVVAGGFSWFSALGARQTERRKQVITELAQTNSRLAAALEENAGLHAQLLVQAREAGVLDERQRMAREIHDTLAQGLTGIVTQLEAAMAAGADEELRDRHIGLARGLARESLREARRSVDALRPEPLEAAQLPDAVADLAHRWSETSGVAVRLDTTGVPRALLPELEVTLFRVAQEALANVAKHAAATTVGVTLSYMDEVVVLDVRDDGSGFTLGERSGGFGLTAMTQRLRRVSGACTIESAPGEGTALSASVPAIPAEVQA</sequence>
<dbReference type="InterPro" id="IPR011712">
    <property type="entry name" value="Sig_transdc_His_kin_sub3_dim/P"/>
</dbReference>
<evidence type="ECO:0000256" key="4">
    <source>
        <dbReference type="SAM" id="Phobius"/>
    </source>
</evidence>
<dbReference type="PROSITE" id="PS50109">
    <property type="entry name" value="HIS_KIN"/>
    <property type="match status" value="1"/>
</dbReference>
<reference evidence="7" key="1">
    <citation type="journal article" date="2019" name="Int. J. Syst. Evol. Microbiol.">
        <title>The Global Catalogue of Microorganisms (GCM) 10K type strain sequencing project: providing services to taxonomists for standard genome sequencing and annotation.</title>
        <authorList>
            <consortium name="The Broad Institute Genomics Platform"/>
            <consortium name="The Broad Institute Genome Sequencing Center for Infectious Disease"/>
            <person name="Wu L."/>
            <person name="Ma J."/>
        </authorList>
    </citation>
    <scope>NUCLEOTIDE SEQUENCE [LARGE SCALE GENOMIC DNA]</scope>
    <source>
        <strain evidence="7">CCM 8391</strain>
    </source>
</reference>
<dbReference type="SMART" id="SM00387">
    <property type="entry name" value="HATPase_c"/>
    <property type="match status" value="1"/>
</dbReference>
<dbReference type="GO" id="GO:0016301">
    <property type="term" value="F:kinase activity"/>
    <property type="evidence" value="ECO:0007669"/>
    <property type="project" value="UniProtKB-KW"/>
</dbReference>
<evidence type="ECO:0000259" key="5">
    <source>
        <dbReference type="PROSITE" id="PS50109"/>
    </source>
</evidence>
<feature type="transmembrane region" description="Helical" evidence="4">
    <location>
        <begin position="122"/>
        <end position="142"/>
    </location>
</feature>
<keyword evidence="2 6" id="KW-0418">Kinase</keyword>
<proteinExistence type="predicted"/>
<feature type="transmembrane region" description="Helical" evidence="4">
    <location>
        <begin position="48"/>
        <end position="69"/>
    </location>
</feature>
<feature type="transmembrane region" description="Helical" evidence="4">
    <location>
        <begin position="24"/>
        <end position="41"/>
    </location>
</feature>
<dbReference type="Gene3D" id="1.20.5.1930">
    <property type="match status" value="1"/>
</dbReference>
<feature type="domain" description="Histidine kinase" evidence="5">
    <location>
        <begin position="227"/>
        <end position="416"/>
    </location>
</feature>
<name>A0ABW1IXI2_9PSEU</name>
<evidence type="ECO:0000256" key="1">
    <source>
        <dbReference type="ARBA" id="ARBA00022679"/>
    </source>
</evidence>
<dbReference type="InterPro" id="IPR036890">
    <property type="entry name" value="HATPase_C_sf"/>
</dbReference>
<evidence type="ECO:0000313" key="7">
    <source>
        <dbReference type="Proteomes" id="UP001596302"/>
    </source>
</evidence>
<keyword evidence="3" id="KW-0902">Two-component regulatory system</keyword>
<evidence type="ECO:0000256" key="2">
    <source>
        <dbReference type="ARBA" id="ARBA00022777"/>
    </source>
</evidence>
<dbReference type="RefSeq" id="WP_379582509.1">
    <property type="nucleotide sequence ID" value="NZ_JBHSQW010000007.1"/>
</dbReference>
<dbReference type="InterPro" id="IPR017205">
    <property type="entry name" value="Sig_transdc_His_kinase_ChrS"/>
</dbReference>
<accession>A0ABW1IXI2</accession>
<dbReference type="EMBL" id="JBHSQW010000007">
    <property type="protein sequence ID" value="MFC5993194.1"/>
    <property type="molecule type" value="Genomic_DNA"/>
</dbReference>
<dbReference type="Gene3D" id="3.30.565.10">
    <property type="entry name" value="Histidine kinase-like ATPase, C-terminal domain"/>
    <property type="match status" value="1"/>
</dbReference>
<keyword evidence="4" id="KW-0812">Transmembrane</keyword>
<dbReference type="PANTHER" id="PTHR24421">
    <property type="entry name" value="NITRATE/NITRITE SENSOR PROTEIN NARX-RELATED"/>
    <property type="match status" value="1"/>
</dbReference>
<feature type="transmembrane region" description="Helical" evidence="4">
    <location>
        <begin position="81"/>
        <end position="110"/>
    </location>
</feature>
<feature type="transmembrane region" description="Helical" evidence="4">
    <location>
        <begin position="148"/>
        <end position="172"/>
    </location>
</feature>
<dbReference type="Pfam" id="PF07730">
    <property type="entry name" value="HisKA_3"/>
    <property type="match status" value="1"/>
</dbReference>
<keyword evidence="7" id="KW-1185">Reference proteome</keyword>
<protein>
    <submittedName>
        <fullName evidence="6">Sensor histidine kinase</fullName>
    </submittedName>
</protein>
<dbReference type="PANTHER" id="PTHR24421:SF62">
    <property type="entry name" value="SENSORY TRANSDUCTION HISTIDINE KINASE"/>
    <property type="match status" value="1"/>
</dbReference>
<dbReference type="InterPro" id="IPR003594">
    <property type="entry name" value="HATPase_dom"/>
</dbReference>
<organism evidence="6 7">
    <name type="scientific">Pseudonocardia hispaniensis</name>
    <dbReference type="NCBI Taxonomy" id="904933"/>
    <lineage>
        <taxon>Bacteria</taxon>
        <taxon>Bacillati</taxon>
        <taxon>Actinomycetota</taxon>
        <taxon>Actinomycetes</taxon>
        <taxon>Pseudonocardiales</taxon>
        <taxon>Pseudonocardiaceae</taxon>
        <taxon>Pseudonocardia</taxon>
    </lineage>
</organism>
<comment type="caution">
    <text evidence="6">The sequence shown here is derived from an EMBL/GenBank/DDBJ whole genome shotgun (WGS) entry which is preliminary data.</text>
</comment>
<dbReference type="Pfam" id="PF02518">
    <property type="entry name" value="HATPase_c"/>
    <property type="match status" value="1"/>
</dbReference>
<keyword evidence="1" id="KW-0808">Transferase</keyword>
<dbReference type="SUPFAM" id="SSF55874">
    <property type="entry name" value="ATPase domain of HSP90 chaperone/DNA topoisomerase II/histidine kinase"/>
    <property type="match status" value="1"/>
</dbReference>
<keyword evidence="4" id="KW-1133">Transmembrane helix</keyword>